<keyword evidence="3" id="KW-0812">Transmembrane</keyword>
<dbReference type="Pfam" id="PF10181">
    <property type="entry name" value="PIG-H"/>
    <property type="match status" value="1"/>
</dbReference>
<name>A0A8S1AQX6_ARCPL</name>
<dbReference type="GO" id="GO:0006506">
    <property type="term" value="P:GPI anchor biosynthetic process"/>
    <property type="evidence" value="ECO:0007669"/>
    <property type="project" value="InterPro"/>
</dbReference>
<dbReference type="PANTHER" id="PTHR15231:SF1">
    <property type="entry name" value="PHOSPHATIDYLINOSITOL N-ACETYLGLUCOSAMINYLTRANSFERASE SUBUNIT H"/>
    <property type="match status" value="1"/>
</dbReference>
<dbReference type="GO" id="GO:0000506">
    <property type="term" value="C:glycosylphosphatidylinositol-N-acetylglucosaminyltransferase (GPI-GnT) complex"/>
    <property type="evidence" value="ECO:0007669"/>
    <property type="project" value="InterPro"/>
</dbReference>
<accession>A0A8S1AQX6</accession>
<feature type="transmembrane region" description="Helical" evidence="3">
    <location>
        <begin position="72"/>
        <end position="89"/>
    </location>
</feature>
<dbReference type="EMBL" id="CADEBD010000344">
    <property type="protein sequence ID" value="CAB3248979.1"/>
    <property type="molecule type" value="Genomic_DNA"/>
</dbReference>
<evidence type="ECO:0000256" key="3">
    <source>
        <dbReference type="SAM" id="Phobius"/>
    </source>
</evidence>
<proteinExistence type="inferred from homology"/>
<sequence length="202" mass="22796">MTGTETIMEQENVNGVKLTLKVNKRQNSPTSRQFTISYKNVDKSSLWPKMSLFLAIIFNITALIYVRISLTALLVIIIVFSVIVIFWVTHSVQSESLLVIPTVGIQSSIKYVCGKEDNFVPWSSIDDVIINEVIKLNRVLYYLTLLVKQHNQGATDSEAVKLIPLFKFTKPRLLMLERIYSELQSLLVDAQKEVAMGSGDKG</sequence>
<keyword evidence="3" id="KW-1133">Transmembrane helix</keyword>
<comment type="pathway">
    <text evidence="1">Glycolipid biosynthesis; glycosylphosphatidylinositol-anchor biosynthesis.</text>
</comment>
<evidence type="ECO:0000313" key="5">
    <source>
        <dbReference type="EMBL" id="CAB3246021.1"/>
    </source>
</evidence>
<evidence type="ECO:0000256" key="1">
    <source>
        <dbReference type="ARBA" id="ARBA00004687"/>
    </source>
</evidence>
<evidence type="ECO:0000313" key="7">
    <source>
        <dbReference type="Proteomes" id="UP000494106"/>
    </source>
</evidence>
<dbReference type="Proteomes" id="UP000494256">
    <property type="component" value="Unassembled WGS sequence"/>
</dbReference>
<protein>
    <recommendedName>
        <fullName evidence="4">Phosphatidylinositol N-acetylglucosaminyltransferase subunit H conserved domain-containing protein</fullName>
    </recommendedName>
</protein>
<gene>
    <name evidence="5" type="ORF">APLA_LOCUS10698</name>
    <name evidence="6" type="ORF">APLA_LOCUS12614</name>
</gene>
<dbReference type="EMBL" id="CADEBC010000525">
    <property type="protein sequence ID" value="CAB3246021.1"/>
    <property type="molecule type" value="Genomic_DNA"/>
</dbReference>
<comment type="caution">
    <text evidence="6">The sequence shown here is derived from an EMBL/GenBank/DDBJ whole genome shotgun (WGS) entry which is preliminary data.</text>
</comment>
<feature type="transmembrane region" description="Helical" evidence="3">
    <location>
        <begin position="46"/>
        <end position="66"/>
    </location>
</feature>
<evidence type="ECO:0000259" key="4">
    <source>
        <dbReference type="Pfam" id="PF10181"/>
    </source>
</evidence>
<comment type="similarity">
    <text evidence="2">Belongs to the PIGH family.</text>
</comment>
<keyword evidence="7" id="KW-1185">Reference proteome</keyword>
<keyword evidence="3" id="KW-0472">Membrane</keyword>
<reference evidence="7 8" key="1">
    <citation type="submission" date="2020-04" db="EMBL/GenBank/DDBJ databases">
        <authorList>
            <person name="Wallbank WR R."/>
            <person name="Pardo Diaz C."/>
            <person name="Kozak K."/>
            <person name="Martin S."/>
            <person name="Jiggins C."/>
            <person name="Moest M."/>
            <person name="Warren A I."/>
            <person name="Byers J.R.P. K."/>
            <person name="Montejo-Kovacevich G."/>
            <person name="Yen C E."/>
        </authorList>
    </citation>
    <scope>NUCLEOTIDE SEQUENCE [LARGE SCALE GENOMIC DNA]</scope>
</reference>
<evidence type="ECO:0000313" key="6">
    <source>
        <dbReference type="EMBL" id="CAB3248979.1"/>
    </source>
</evidence>
<dbReference type="AlphaFoldDB" id="A0A8S1AQX6"/>
<evidence type="ECO:0000313" key="8">
    <source>
        <dbReference type="Proteomes" id="UP000494256"/>
    </source>
</evidence>
<dbReference type="InterPro" id="IPR044215">
    <property type="entry name" value="PIG-H"/>
</dbReference>
<dbReference type="OrthoDB" id="6256716at2759"/>
<evidence type="ECO:0000256" key="2">
    <source>
        <dbReference type="ARBA" id="ARBA00009610"/>
    </source>
</evidence>
<feature type="domain" description="Phosphatidylinositol N-acetylglucosaminyltransferase subunit H conserved" evidence="4">
    <location>
        <begin position="96"/>
        <end position="156"/>
    </location>
</feature>
<dbReference type="Proteomes" id="UP000494106">
    <property type="component" value="Unassembled WGS sequence"/>
</dbReference>
<dbReference type="InterPro" id="IPR019328">
    <property type="entry name" value="PIGH-H_dom"/>
</dbReference>
<organism evidence="6 8">
    <name type="scientific">Arctia plantaginis</name>
    <name type="common">Wood tiger moth</name>
    <name type="synonym">Phalaena plantaginis</name>
    <dbReference type="NCBI Taxonomy" id="874455"/>
    <lineage>
        <taxon>Eukaryota</taxon>
        <taxon>Metazoa</taxon>
        <taxon>Ecdysozoa</taxon>
        <taxon>Arthropoda</taxon>
        <taxon>Hexapoda</taxon>
        <taxon>Insecta</taxon>
        <taxon>Pterygota</taxon>
        <taxon>Neoptera</taxon>
        <taxon>Endopterygota</taxon>
        <taxon>Lepidoptera</taxon>
        <taxon>Glossata</taxon>
        <taxon>Ditrysia</taxon>
        <taxon>Noctuoidea</taxon>
        <taxon>Erebidae</taxon>
        <taxon>Arctiinae</taxon>
        <taxon>Arctia</taxon>
    </lineage>
</organism>
<dbReference type="PANTHER" id="PTHR15231">
    <property type="entry name" value="PHOSPHATIDYLINOSITOL N-ACETYLGLUCOSAMINYLTRANSFERASE SUBUNIT H"/>
    <property type="match status" value="1"/>
</dbReference>